<name>A0ABW3D5F1_9BACL</name>
<dbReference type="Proteomes" id="UP001597120">
    <property type="component" value="Unassembled WGS sequence"/>
</dbReference>
<keyword evidence="3" id="KW-1185">Reference proteome</keyword>
<accession>A0ABW3D5F1</accession>
<dbReference type="EMBL" id="JBHTIU010000006">
    <property type="protein sequence ID" value="MFD0867899.1"/>
    <property type="molecule type" value="Genomic_DNA"/>
</dbReference>
<evidence type="ECO:0000256" key="1">
    <source>
        <dbReference type="SAM" id="MobiDB-lite"/>
    </source>
</evidence>
<sequence>MSSFASEVMELERRSGFHSGLYRKWTGSFGSKRDEESDKSFGLGAFLPRNADKDCRSDSDRKPEANAGRS</sequence>
<reference evidence="3" key="1">
    <citation type="journal article" date="2019" name="Int. J. Syst. Evol. Microbiol.">
        <title>The Global Catalogue of Microorganisms (GCM) 10K type strain sequencing project: providing services to taxonomists for standard genome sequencing and annotation.</title>
        <authorList>
            <consortium name="The Broad Institute Genomics Platform"/>
            <consortium name="The Broad Institute Genome Sequencing Center for Infectious Disease"/>
            <person name="Wu L."/>
            <person name="Ma J."/>
        </authorList>
    </citation>
    <scope>NUCLEOTIDE SEQUENCE [LARGE SCALE GENOMIC DNA]</scope>
    <source>
        <strain evidence="3">CCUG 57263</strain>
    </source>
</reference>
<organism evidence="2 3">
    <name type="scientific">Paenibacillus residui</name>
    <dbReference type="NCBI Taxonomy" id="629724"/>
    <lineage>
        <taxon>Bacteria</taxon>
        <taxon>Bacillati</taxon>
        <taxon>Bacillota</taxon>
        <taxon>Bacilli</taxon>
        <taxon>Bacillales</taxon>
        <taxon>Paenibacillaceae</taxon>
        <taxon>Paenibacillus</taxon>
    </lineage>
</organism>
<feature type="non-terminal residue" evidence="2">
    <location>
        <position position="70"/>
    </location>
</feature>
<proteinExistence type="predicted"/>
<feature type="region of interest" description="Disordered" evidence="1">
    <location>
        <begin position="27"/>
        <end position="70"/>
    </location>
</feature>
<protein>
    <submittedName>
        <fullName evidence="2">Uncharacterized protein</fullName>
    </submittedName>
</protein>
<gene>
    <name evidence="2" type="ORF">ACFQ03_01880</name>
</gene>
<feature type="compositionally biased region" description="Basic and acidic residues" evidence="1">
    <location>
        <begin position="50"/>
        <end position="64"/>
    </location>
</feature>
<comment type="caution">
    <text evidence="2">The sequence shown here is derived from an EMBL/GenBank/DDBJ whole genome shotgun (WGS) entry which is preliminary data.</text>
</comment>
<evidence type="ECO:0000313" key="3">
    <source>
        <dbReference type="Proteomes" id="UP001597120"/>
    </source>
</evidence>
<evidence type="ECO:0000313" key="2">
    <source>
        <dbReference type="EMBL" id="MFD0867899.1"/>
    </source>
</evidence>